<feature type="region of interest" description="Disordered" evidence="4">
    <location>
        <begin position="237"/>
        <end position="260"/>
    </location>
</feature>
<sequence>MVWNLLSLSRESCGREQGRSFTMARVQQSIEVNVPIHVVYQQLTRFDQYPQFMQGVDAVRQVDATHLHWRTRIAAQTMQWDAEITEQVPDRCIAWRNIGGPKNTGRMEMQSVTQGKTRVTLAMECNDDDVHDGQRPTSSQPGNPELELRQRAEQDLARLKKLVESGQVTTGAADDLHARHFGYSGEEGSDGQQVAAAGYAAGSEGWDGNEDPGIPETGGGVSGNEHAEAVEISMKMEDEATRPPQKKAKADESSSAAQPASWLPQFLHGWEDPVAMMRRMTEEMDHVFEKFVGRPMSAMRDVAGETSGQSTAGEWMPSLEVAQRGGELVISADLPGVKREDVQLQIQNDKLIIEGDRHHDTRRESGAYREMERSYGHFYREVSLPAGTDMDAASASMRDGVLEVTIPVTRSTQQGRRIDIR</sequence>
<dbReference type="Pfam" id="PF00011">
    <property type="entry name" value="HSP20"/>
    <property type="match status" value="1"/>
</dbReference>
<organism evidence="6 7">
    <name type="scientific">Noviherbaspirillum cavernae</name>
    <dbReference type="NCBI Taxonomy" id="2320862"/>
    <lineage>
        <taxon>Bacteria</taxon>
        <taxon>Pseudomonadati</taxon>
        <taxon>Pseudomonadota</taxon>
        <taxon>Betaproteobacteria</taxon>
        <taxon>Burkholderiales</taxon>
        <taxon>Oxalobacteraceae</taxon>
        <taxon>Noviherbaspirillum</taxon>
    </lineage>
</organism>
<evidence type="ECO:0000256" key="2">
    <source>
        <dbReference type="PROSITE-ProRule" id="PRU00285"/>
    </source>
</evidence>
<evidence type="ECO:0000313" key="7">
    <source>
        <dbReference type="Proteomes" id="UP000285190"/>
    </source>
</evidence>
<dbReference type="Proteomes" id="UP000285190">
    <property type="component" value="Unassembled WGS sequence"/>
</dbReference>
<feature type="region of interest" description="Disordered" evidence="4">
    <location>
        <begin position="181"/>
        <end position="223"/>
    </location>
</feature>
<dbReference type="InterPro" id="IPR005031">
    <property type="entry name" value="COQ10_START"/>
</dbReference>
<proteinExistence type="inferred from homology"/>
<dbReference type="SUPFAM" id="SSF49764">
    <property type="entry name" value="HSP20-like chaperones"/>
    <property type="match status" value="1"/>
</dbReference>
<comment type="similarity">
    <text evidence="2 3">Belongs to the small heat shock protein (HSP20) family.</text>
</comment>
<comment type="caution">
    <text evidence="6">The sequence shown here is derived from an EMBL/GenBank/DDBJ whole genome shotgun (WGS) entry which is preliminary data.</text>
</comment>
<dbReference type="SUPFAM" id="SSF55961">
    <property type="entry name" value="Bet v1-like"/>
    <property type="match status" value="1"/>
</dbReference>
<feature type="domain" description="SHSP" evidence="5">
    <location>
        <begin position="310"/>
        <end position="421"/>
    </location>
</feature>
<gene>
    <name evidence="6" type="ORF">D3870_12455</name>
</gene>
<dbReference type="AlphaFoldDB" id="A0A418X2M0"/>
<feature type="region of interest" description="Disordered" evidence="4">
    <location>
        <begin position="127"/>
        <end position="147"/>
    </location>
</feature>
<dbReference type="InterPro" id="IPR031107">
    <property type="entry name" value="Small_HSP"/>
</dbReference>
<comment type="similarity">
    <text evidence="1">Belongs to the ribosome association toxin RatA family.</text>
</comment>
<dbReference type="Gene3D" id="2.60.40.790">
    <property type="match status" value="1"/>
</dbReference>
<dbReference type="InterPro" id="IPR008978">
    <property type="entry name" value="HSP20-like_chaperone"/>
</dbReference>
<dbReference type="Pfam" id="PF03364">
    <property type="entry name" value="Polyketide_cyc"/>
    <property type="match status" value="1"/>
</dbReference>
<dbReference type="CDD" id="cd07817">
    <property type="entry name" value="SRPBCC_8"/>
    <property type="match status" value="1"/>
</dbReference>
<name>A0A418X2M0_9BURK</name>
<evidence type="ECO:0000259" key="5">
    <source>
        <dbReference type="PROSITE" id="PS01031"/>
    </source>
</evidence>
<evidence type="ECO:0000256" key="4">
    <source>
        <dbReference type="SAM" id="MobiDB-lite"/>
    </source>
</evidence>
<evidence type="ECO:0000256" key="3">
    <source>
        <dbReference type="RuleBase" id="RU003616"/>
    </source>
</evidence>
<dbReference type="PROSITE" id="PS01031">
    <property type="entry name" value="SHSP"/>
    <property type="match status" value="1"/>
</dbReference>
<keyword evidence="7" id="KW-1185">Reference proteome</keyword>
<protein>
    <recommendedName>
        <fullName evidence="5">SHSP domain-containing protein</fullName>
    </recommendedName>
</protein>
<dbReference type="PANTHER" id="PTHR11527">
    <property type="entry name" value="HEAT-SHOCK PROTEIN 20 FAMILY MEMBER"/>
    <property type="match status" value="1"/>
</dbReference>
<evidence type="ECO:0000256" key="1">
    <source>
        <dbReference type="ARBA" id="ARBA00008918"/>
    </source>
</evidence>
<reference evidence="6 7" key="1">
    <citation type="submission" date="2018-09" db="EMBL/GenBank/DDBJ databases">
        <authorList>
            <person name="Zhu H."/>
        </authorList>
    </citation>
    <scope>NUCLEOTIDE SEQUENCE [LARGE SCALE GENOMIC DNA]</scope>
    <source>
        <strain evidence="6 7">K2R10-39</strain>
    </source>
</reference>
<dbReference type="InterPro" id="IPR023393">
    <property type="entry name" value="START-like_dom_sf"/>
</dbReference>
<dbReference type="InterPro" id="IPR002068">
    <property type="entry name" value="A-crystallin/Hsp20_dom"/>
</dbReference>
<dbReference type="CDD" id="cd06464">
    <property type="entry name" value="ACD_sHsps-like"/>
    <property type="match status" value="1"/>
</dbReference>
<dbReference type="EMBL" id="QYUN01000002">
    <property type="protein sequence ID" value="RJG06708.1"/>
    <property type="molecule type" value="Genomic_DNA"/>
</dbReference>
<accession>A0A418X2M0</accession>
<dbReference type="Gene3D" id="3.30.530.20">
    <property type="match status" value="1"/>
</dbReference>
<evidence type="ECO:0000313" key="6">
    <source>
        <dbReference type="EMBL" id="RJG06708.1"/>
    </source>
</evidence>